<dbReference type="Proteomes" id="UP001054837">
    <property type="component" value="Unassembled WGS sequence"/>
</dbReference>
<evidence type="ECO:0000313" key="2">
    <source>
        <dbReference type="EMBL" id="GIX97376.1"/>
    </source>
</evidence>
<dbReference type="EMBL" id="BPLQ01003034">
    <property type="protein sequence ID" value="GIX97376.1"/>
    <property type="molecule type" value="Genomic_DNA"/>
</dbReference>
<proteinExistence type="predicted"/>
<feature type="compositionally biased region" description="Low complexity" evidence="1">
    <location>
        <begin position="1"/>
        <end position="22"/>
    </location>
</feature>
<gene>
    <name evidence="2" type="ORF">CDAR_473091</name>
    <name evidence="3" type="ORF">CDAR_473211</name>
</gene>
<dbReference type="EMBL" id="BPLQ01003034">
    <property type="protein sequence ID" value="GIX97396.1"/>
    <property type="molecule type" value="Genomic_DNA"/>
</dbReference>
<comment type="caution">
    <text evidence="2">The sequence shown here is derived from an EMBL/GenBank/DDBJ whole genome shotgun (WGS) entry which is preliminary data.</text>
</comment>
<organism evidence="2 4">
    <name type="scientific">Caerostris darwini</name>
    <dbReference type="NCBI Taxonomy" id="1538125"/>
    <lineage>
        <taxon>Eukaryota</taxon>
        <taxon>Metazoa</taxon>
        <taxon>Ecdysozoa</taxon>
        <taxon>Arthropoda</taxon>
        <taxon>Chelicerata</taxon>
        <taxon>Arachnida</taxon>
        <taxon>Araneae</taxon>
        <taxon>Araneomorphae</taxon>
        <taxon>Entelegynae</taxon>
        <taxon>Araneoidea</taxon>
        <taxon>Araneidae</taxon>
        <taxon>Caerostris</taxon>
    </lineage>
</organism>
<feature type="region of interest" description="Disordered" evidence="1">
    <location>
        <begin position="1"/>
        <end position="37"/>
    </location>
</feature>
<accession>A0AAV4PNL8</accession>
<sequence length="113" mass="12551">MNIFSFSDSSSGLPSSVPASAGLPHRKAALRQPDERVRAGRVPHGLGLHRGHHIHGPGLLLSPAGSFLPLQCLQSGTVDRDMRRLESAYQFRRTFVFLKKKTMTAVEERKFED</sequence>
<protein>
    <submittedName>
        <fullName evidence="2">Uncharacterized protein</fullName>
    </submittedName>
</protein>
<evidence type="ECO:0000313" key="4">
    <source>
        <dbReference type="Proteomes" id="UP001054837"/>
    </source>
</evidence>
<name>A0AAV4PNL8_9ARAC</name>
<evidence type="ECO:0000256" key="1">
    <source>
        <dbReference type="SAM" id="MobiDB-lite"/>
    </source>
</evidence>
<evidence type="ECO:0000313" key="3">
    <source>
        <dbReference type="EMBL" id="GIX97396.1"/>
    </source>
</evidence>
<dbReference type="AlphaFoldDB" id="A0AAV4PNL8"/>
<reference evidence="2 4" key="1">
    <citation type="submission" date="2021-06" db="EMBL/GenBank/DDBJ databases">
        <title>Caerostris darwini draft genome.</title>
        <authorList>
            <person name="Kono N."/>
            <person name="Arakawa K."/>
        </authorList>
    </citation>
    <scope>NUCLEOTIDE SEQUENCE [LARGE SCALE GENOMIC DNA]</scope>
</reference>
<keyword evidence="4" id="KW-1185">Reference proteome</keyword>